<accession>A0A841JZT3</accession>
<keyword evidence="2" id="KW-0874">Quinone</keyword>
<dbReference type="Pfam" id="PF00499">
    <property type="entry name" value="Oxidored_q3"/>
    <property type="match status" value="1"/>
</dbReference>
<dbReference type="OrthoDB" id="9790848at2"/>
<feature type="transmembrane region" description="Helical" evidence="2">
    <location>
        <begin position="29"/>
        <end position="47"/>
    </location>
</feature>
<comment type="subcellular location">
    <subcellularLocation>
        <location evidence="2">Cell membrane</location>
        <topology evidence="2">Multi-pass membrane protein</topology>
    </subcellularLocation>
</comment>
<dbReference type="EMBL" id="JACHEK010000010">
    <property type="protein sequence ID" value="MBB6146660.1"/>
    <property type="molecule type" value="Genomic_DNA"/>
</dbReference>
<proteinExistence type="inferred from homology"/>
<keyword evidence="4" id="KW-1185">Reference proteome</keyword>
<dbReference type="GO" id="GO:0005886">
    <property type="term" value="C:plasma membrane"/>
    <property type="evidence" value="ECO:0007669"/>
    <property type="project" value="UniProtKB-SubCell"/>
</dbReference>
<keyword evidence="2" id="KW-1003">Cell membrane</keyword>
<dbReference type="PANTHER" id="PTHR33269:SF17">
    <property type="entry name" value="NADH-UBIQUINONE OXIDOREDUCTASE CHAIN 6"/>
    <property type="match status" value="1"/>
</dbReference>
<feature type="transmembrane region" description="Helical" evidence="2">
    <location>
        <begin position="88"/>
        <end position="109"/>
    </location>
</feature>
<keyword evidence="2" id="KW-1133">Transmembrane helix</keyword>
<keyword evidence="2" id="KW-0812">Transmembrane</keyword>
<comment type="function">
    <text evidence="2">NDH-1 shuttles electrons from NADH, via FMN and iron-sulfur (Fe-S) centers, to quinones in the respiratory chain. Couples the redox reaction to proton translocation (for every two electrons transferred, four hydrogen ions are translocated across the cytoplasmic membrane), and thus conserves the redox energy in a proton gradient.</text>
</comment>
<feature type="transmembrane region" description="Helical" evidence="2">
    <location>
        <begin position="53"/>
        <end position="76"/>
    </location>
</feature>
<comment type="caution">
    <text evidence="3">The sequence shown here is derived from an EMBL/GenBank/DDBJ whole genome shotgun (WGS) entry which is preliminary data.</text>
</comment>
<sequence>MHLILFFIFGGLCVAGALNLLLQRHPINSALSLIVVMSSLAVLYLLLGAEFLAAAQVIVYSGAVMVLFTFVIMLLNAGLEERTHGSRAAYIVGFPGAAALFAILAYMFLQNRGALGFARLGDQLVTTADLSRVLFRNLLLPFEVTSVLILVAILGAVALARREH</sequence>
<dbReference type="Gene3D" id="1.20.120.1200">
    <property type="entry name" value="NADH-ubiquinone/plastoquinone oxidoreductase chain 6, subunit NuoJ"/>
    <property type="match status" value="1"/>
</dbReference>
<dbReference type="RefSeq" id="WP_050060314.1">
    <property type="nucleotide sequence ID" value="NZ_JACHEK010000010.1"/>
</dbReference>
<feature type="transmembrane region" description="Helical" evidence="2">
    <location>
        <begin position="6"/>
        <end position="22"/>
    </location>
</feature>
<dbReference type="PANTHER" id="PTHR33269">
    <property type="entry name" value="NADH-UBIQUINONE OXIDOREDUCTASE CHAIN 6"/>
    <property type="match status" value="1"/>
</dbReference>
<dbReference type="GO" id="GO:0008137">
    <property type="term" value="F:NADH dehydrogenase (ubiquinone) activity"/>
    <property type="evidence" value="ECO:0007669"/>
    <property type="project" value="UniProtKB-UniRule"/>
</dbReference>
<comment type="similarity">
    <text evidence="1 2">Belongs to the complex I subunit 6 family.</text>
</comment>
<dbReference type="EC" id="7.1.1.-" evidence="2"/>
<dbReference type="InterPro" id="IPR001457">
    <property type="entry name" value="NADH_UbQ/plastoQ_OxRdtase_su6"/>
</dbReference>
<protein>
    <recommendedName>
        <fullName evidence="2">NADH-quinone oxidoreductase subunit J</fullName>
        <ecNumber evidence="2">7.1.1.-</ecNumber>
    </recommendedName>
</protein>
<dbReference type="GO" id="GO:0048038">
    <property type="term" value="F:quinone binding"/>
    <property type="evidence" value="ECO:0007669"/>
    <property type="project" value="UniProtKB-UniRule"/>
</dbReference>
<dbReference type="InterPro" id="IPR042106">
    <property type="entry name" value="Nuo/plastoQ_OxRdtase_6_NuoJ"/>
</dbReference>
<evidence type="ECO:0000313" key="3">
    <source>
        <dbReference type="EMBL" id="MBB6146660.1"/>
    </source>
</evidence>
<feature type="transmembrane region" description="Helical" evidence="2">
    <location>
        <begin position="138"/>
        <end position="160"/>
    </location>
</feature>
<evidence type="ECO:0000256" key="2">
    <source>
        <dbReference type="RuleBase" id="RU004429"/>
    </source>
</evidence>
<comment type="catalytic activity">
    <reaction evidence="2">
        <text>a quinone + NADH + 5 H(+)(in) = a quinol + NAD(+) + 4 H(+)(out)</text>
        <dbReference type="Rhea" id="RHEA:57888"/>
        <dbReference type="ChEBI" id="CHEBI:15378"/>
        <dbReference type="ChEBI" id="CHEBI:24646"/>
        <dbReference type="ChEBI" id="CHEBI:57540"/>
        <dbReference type="ChEBI" id="CHEBI:57945"/>
        <dbReference type="ChEBI" id="CHEBI:132124"/>
    </reaction>
</comment>
<evidence type="ECO:0000313" key="4">
    <source>
        <dbReference type="Proteomes" id="UP000538666"/>
    </source>
</evidence>
<evidence type="ECO:0000256" key="1">
    <source>
        <dbReference type="ARBA" id="ARBA00005698"/>
    </source>
</evidence>
<name>A0A841JZT3_9BACT</name>
<organism evidence="3 4">
    <name type="scientific">Silvibacterium bohemicum</name>
    <dbReference type="NCBI Taxonomy" id="1577686"/>
    <lineage>
        <taxon>Bacteria</taxon>
        <taxon>Pseudomonadati</taxon>
        <taxon>Acidobacteriota</taxon>
        <taxon>Terriglobia</taxon>
        <taxon>Terriglobales</taxon>
        <taxon>Acidobacteriaceae</taxon>
        <taxon>Silvibacterium</taxon>
    </lineage>
</organism>
<gene>
    <name evidence="3" type="ORF">HNQ77_004639</name>
</gene>
<dbReference type="Proteomes" id="UP000538666">
    <property type="component" value="Unassembled WGS sequence"/>
</dbReference>
<dbReference type="AlphaFoldDB" id="A0A841JZT3"/>
<keyword evidence="2" id="KW-0472">Membrane</keyword>
<reference evidence="3 4" key="1">
    <citation type="submission" date="2020-08" db="EMBL/GenBank/DDBJ databases">
        <title>Genomic Encyclopedia of Type Strains, Phase IV (KMG-IV): sequencing the most valuable type-strain genomes for metagenomic binning, comparative biology and taxonomic classification.</title>
        <authorList>
            <person name="Goeker M."/>
        </authorList>
    </citation>
    <scope>NUCLEOTIDE SEQUENCE [LARGE SCALE GENOMIC DNA]</scope>
    <source>
        <strain evidence="3 4">DSM 103733</strain>
    </source>
</reference>
<keyword evidence="2" id="KW-0520">NAD</keyword>